<evidence type="ECO:0000313" key="2">
    <source>
        <dbReference type="EMBL" id="KAK8077606.1"/>
    </source>
</evidence>
<name>A0ABR1W299_9PEZI</name>
<protein>
    <submittedName>
        <fullName evidence="2">Uncharacterized protein</fullName>
    </submittedName>
</protein>
<evidence type="ECO:0000256" key="1">
    <source>
        <dbReference type="SAM" id="MobiDB-lite"/>
    </source>
</evidence>
<evidence type="ECO:0000313" key="3">
    <source>
        <dbReference type="Proteomes" id="UP001446871"/>
    </source>
</evidence>
<organism evidence="2 3">
    <name type="scientific">Apiospora saccharicola</name>
    <dbReference type="NCBI Taxonomy" id="335842"/>
    <lineage>
        <taxon>Eukaryota</taxon>
        <taxon>Fungi</taxon>
        <taxon>Dikarya</taxon>
        <taxon>Ascomycota</taxon>
        <taxon>Pezizomycotina</taxon>
        <taxon>Sordariomycetes</taxon>
        <taxon>Xylariomycetidae</taxon>
        <taxon>Amphisphaeriales</taxon>
        <taxon>Apiosporaceae</taxon>
        <taxon>Apiospora</taxon>
    </lineage>
</organism>
<proteinExistence type="predicted"/>
<sequence length="399" mass="41411">MAQPNAHTGHLAIYSPDLRLNHASLAPYADLLCRRQSPFVAATLTRTRDIVERLLVVLFGLLRGYRRHTEIHWLWSAVTRQWLQLNVTTSTETSRVKRLIQVVLQARRLKKSRMVIQVVAQTHLGRLVDTWDAHLRGFYTRPIGSNPTPDRQMVNSWRQIQAIVDGNIRSVPHIIFGINQPLGNNQPAFTVMPPTAPITSTSTSQATAAATATSSTAITQPVSIAPTAVAASTGAAPTIATAVPTGNNQVTTAIDPNAAAQSAAEAATGTTQSAAPAAADATAGSAQSSVPSIATATSTVTIRSDDLATATTASAASGSSINSGSEADDAIEMPLPTSVATETDPEPNSASGSVSATGSVSGSASTTVVDATASGSISPTASSTDEMERALAEKQQSQG</sequence>
<feature type="compositionally biased region" description="Low complexity" evidence="1">
    <location>
        <begin position="349"/>
        <end position="376"/>
    </location>
</feature>
<feature type="region of interest" description="Disordered" evidence="1">
    <location>
        <begin position="338"/>
        <end position="399"/>
    </location>
</feature>
<dbReference type="Proteomes" id="UP001446871">
    <property type="component" value="Unassembled WGS sequence"/>
</dbReference>
<keyword evidence="3" id="KW-1185">Reference proteome</keyword>
<dbReference type="EMBL" id="JAQQWM010000002">
    <property type="protein sequence ID" value="KAK8077606.1"/>
    <property type="molecule type" value="Genomic_DNA"/>
</dbReference>
<gene>
    <name evidence="2" type="ORF">PG996_003776</name>
</gene>
<comment type="caution">
    <text evidence="2">The sequence shown here is derived from an EMBL/GenBank/DDBJ whole genome shotgun (WGS) entry which is preliminary data.</text>
</comment>
<accession>A0ABR1W299</accession>
<reference evidence="2 3" key="1">
    <citation type="submission" date="2023-01" db="EMBL/GenBank/DDBJ databases">
        <title>Analysis of 21 Apiospora genomes using comparative genomics revels a genus with tremendous synthesis potential of carbohydrate active enzymes and secondary metabolites.</title>
        <authorList>
            <person name="Sorensen T."/>
        </authorList>
    </citation>
    <scope>NUCLEOTIDE SEQUENCE [LARGE SCALE GENOMIC DNA]</scope>
    <source>
        <strain evidence="2 3">CBS 83171</strain>
    </source>
</reference>